<feature type="compositionally biased region" description="Low complexity" evidence="1">
    <location>
        <begin position="101"/>
        <end position="115"/>
    </location>
</feature>
<proteinExistence type="predicted"/>
<gene>
    <name evidence="3" type="ORF">FB567DRAFT_259675</name>
</gene>
<reference evidence="3" key="1">
    <citation type="journal article" date="2021" name="Nat. Commun.">
        <title>Genetic determinants of endophytism in the Arabidopsis root mycobiome.</title>
        <authorList>
            <person name="Mesny F."/>
            <person name="Miyauchi S."/>
            <person name="Thiergart T."/>
            <person name="Pickel B."/>
            <person name="Atanasova L."/>
            <person name="Karlsson M."/>
            <person name="Huettel B."/>
            <person name="Barry K.W."/>
            <person name="Haridas S."/>
            <person name="Chen C."/>
            <person name="Bauer D."/>
            <person name="Andreopoulos W."/>
            <person name="Pangilinan J."/>
            <person name="LaButti K."/>
            <person name="Riley R."/>
            <person name="Lipzen A."/>
            <person name="Clum A."/>
            <person name="Drula E."/>
            <person name="Henrissat B."/>
            <person name="Kohler A."/>
            <person name="Grigoriev I.V."/>
            <person name="Martin F.M."/>
            <person name="Hacquard S."/>
        </authorList>
    </citation>
    <scope>NUCLEOTIDE SEQUENCE</scope>
    <source>
        <strain evidence="3">MPI-SDFR-AT-0120</strain>
    </source>
</reference>
<sequence length="225" mass="23686">MRTFIILTFAGSSLAGPFSKIYHDMFSNSISARGEEIPAPELSSKFPQYTLASTSCSQSPGIFPTGTSYLPTGTGHYPTATGHVSSNIPYPVIPIPHRSTPRPYSPSISPSSILPENGPGYPTYPSQAPDQPDTPDLPESPCASSGFATPTGGRPKPSGGAGYPGQETGIHGGTTTFKMHTKTKTGKVGPSPTGQPEYPAYENERTYGKGDKRGGGWSWKDAFGL</sequence>
<dbReference type="OrthoDB" id="10416984at2759"/>
<keyword evidence="2" id="KW-0732">Signal</keyword>
<name>A0A8K0QRV7_9PLEO</name>
<dbReference type="EMBL" id="JAGMVJ010000036">
    <property type="protein sequence ID" value="KAH7067103.1"/>
    <property type="molecule type" value="Genomic_DNA"/>
</dbReference>
<accession>A0A8K0QRV7</accession>
<feature type="signal peptide" evidence="2">
    <location>
        <begin position="1"/>
        <end position="15"/>
    </location>
</feature>
<feature type="compositionally biased region" description="Basic and acidic residues" evidence="1">
    <location>
        <begin position="202"/>
        <end position="214"/>
    </location>
</feature>
<evidence type="ECO:0000256" key="1">
    <source>
        <dbReference type="SAM" id="MobiDB-lite"/>
    </source>
</evidence>
<evidence type="ECO:0000256" key="2">
    <source>
        <dbReference type="SAM" id="SignalP"/>
    </source>
</evidence>
<organism evidence="3 4">
    <name type="scientific">Paraphoma chrysanthemicola</name>
    <dbReference type="NCBI Taxonomy" id="798071"/>
    <lineage>
        <taxon>Eukaryota</taxon>
        <taxon>Fungi</taxon>
        <taxon>Dikarya</taxon>
        <taxon>Ascomycota</taxon>
        <taxon>Pezizomycotina</taxon>
        <taxon>Dothideomycetes</taxon>
        <taxon>Pleosporomycetidae</taxon>
        <taxon>Pleosporales</taxon>
        <taxon>Pleosporineae</taxon>
        <taxon>Phaeosphaeriaceae</taxon>
        <taxon>Paraphoma</taxon>
    </lineage>
</organism>
<dbReference type="AlphaFoldDB" id="A0A8K0QRV7"/>
<feature type="region of interest" description="Disordered" evidence="1">
    <location>
        <begin position="97"/>
        <end position="225"/>
    </location>
</feature>
<keyword evidence="4" id="KW-1185">Reference proteome</keyword>
<protein>
    <submittedName>
        <fullName evidence="3">Uncharacterized protein</fullName>
    </submittedName>
</protein>
<evidence type="ECO:0000313" key="3">
    <source>
        <dbReference type="EMBL" id="KAH7067103.1"/>
    </source>
</evidence>
<comment type="caution">
    <text evidence="3">The sequence shown here is derived from an EMBL/GenBank/DDBJ whole genome shotgun (WGS) entry which is preliminary data.</text>
</comment>
<feature type="chain" id="PRO_5035439079" evidence="2">
    <location>
        <begin position="16"/>
        <end position="225"/>
    </location>
</feature>
<dbReference type="Proteomes" id="UP000813461">
    <property type="component" value="Unassembled WGS sequence"/>
</dbReference>
<evidence type="ECO:0000313" key="4">
    <source>
        <dbReference type="Proteomes" id="UP000813461"/>
    </source>
</evidence>